<organism evidence="1">
    <name type="scientific">Anisakis simplex</name>
    <name type="common">Herring worm</name>
    <dbReference type="NCBI Taxonomy" id="6269"/>
    <lineage>
        <taxon>Eukaryota</taxon>
        <taxon>Metazoa</taxon>
        <taxon>Ecdysozoa</taxon>
        <taxon>Nematoda</taxon>
        <taxon>Chromadorea</taxon>
        <taxon>Rhabditida</taxon>
        <taxon>Spirurina</taxon>
        <taxon>Ascaridomorpha</taxon>
        <taxon>Ascaridoidea</taxon>
        <taxon>Anisakidae</taxon>
        <taxon>Anisakis</taxon>
        <taxon>Anisakis simplex complex</taxon>
    </lineage>
</organism>
<name>A0A0M3JN86_ANISI</name>
<protein>
    <submittedName>
        <fullName evidence="1">Transposase</fullName>
    </submittedName>
</protein>
<dbReference type="AlphaFoldDB" id="A0A0M3JN86"/>
<dbReference type="WBParaSite" id="ASIM_0000912601-mRNA-1">
    <property type="protein sequence ID" value="ASIM_0000912601-mRNA-1"/>
    <property type="gene ID" value="ASIM_0000912601"/>
</dbReference>
<proteinExistence type="predicted"/>
<sequence>LPSGWQGLNRIRKPESTQIRPRNHSITELLCVADVSLSGLSMHVYAFSPTSTRVHSRRWRAQTKRQCAASQYSNERNL</sequence>
<evidence type="ECO:0000313" key="1">
    <source>
        <dbReference type="WBParaSite" id="ASIM_0000912601-mRNA-1"/>
    </source>
</evidence>
<reference evidence="1" key="1">
    <citation type="submission" date="2017-02" db="UniProtKB">
        <authorList>
            <consortium name="WormBaseParasite"/>
        </authorList>
    </citation>
    <scope>IDENTIFICATION</scope>
</reference>
<accession>A0A0M3JN86</accession>